<evidence type="ECO:0000256" key="3">
    <source>
        <dbReference type="ARBA" id="ARBA00022884"/>
    </source>
</evidence>
<protein>
    <recommendedName>
        <fullName evidence="6 7">Small ribosomal subunit protein uS13</fullName>
    </recommendedName>
</protein>
<evidence type="ECO:0000256" key="4">
    <source>
        <dbReference type="ARBA" id="ARBA00022980"/>
    </source>
</evidence>
<feature type="region of interest" description="Disordered" evidence="9">
    <location>
        <begin position="89"/>
        <end position="127"/>
    </location>
</feature>
<dbReference type="RefSeq" id="WP_095044566.1">
    <property type="nucleotide sequence ID" value="NZ_LN890655.1"/>
</dbReference>
<evidence type="ECO:0000256" key="6">
    <source>
        <dbReference type="ARBA" id="ARBA00035166"/>
    </source>
</evidence>
<dbReference type="OrthoDB" id="9803610at2"/>
<dbReference type="NCBIfam" id="TIGR03631">
    <property type="entry name" value="uS13_bact"/>
    <property type="match status" value="1"/>
</dbReference>
<comment type="similarity">
    <text evidence="1 7 8">Belongs to the universal ribosomal protein uS13 family.</text>
</comment>
<dbReference type="PIRSF" id="PIRSF002134">
    <property type="entry name" value="Ribosomal_S13"/>
    <property type="match status" value="1"/>
</dbReference>
<dbReference type="GO" id="GO:0003735">
    <property type="term" value="F:structural constituent of ribosome"/>
    <property type="evidence" value="ECO:0007669"/>
    <property type="project" value="InterPro"/>
</dbReference>
<dbReference type="KEGG" id="pbf:CFX0092_A3459"/>
<accession>A0A170PJ93</accession>
<dbReference type="InterPro" id="IPR019980">
    <property type="entry name" value="Ribosomal_uS13_bac-type"/>
</dbReference>
<evidence type="ECO:0000256" key="1">
    <source>
        <dbReference type="ARBA" id="ARBA00008080"/>
    </source>
</evidence>
<comment type="subunit">
    <text evidence="7">Part of the 30S ribosomal subunit. Forms a loose heterodimer with protein S19. Forms two bridges to the 50S subunit in the 70S ribosome.</text>
</comment>
<dbReference type="GO" id="GO:0005829">
    <property type="term" value="C:cytosol"/>
    <property type="evidence" value="ECO:0007669"/>
    <property type="project" value="TreeGrafter"/>
</dbReference>
<evidence type="ECO:0000256" key="7">
    <source>
        <dbReference type="HAMAP-Rule" id="MF_01315"/>
    </source>
</evidence>
<dbReference type="InterPro" id="IPR010979">
    <property type="entry name" value="Ribosomal_uS13-like_H2TH"/>
</dbReference>
<evidence type="ECO:0000313" key="10">
    <source>
        <dbReference type="EMBL" id="CUS05337.2"/>
    </source>
</evidence>
<evidence type="ECO:0000313" key="11">
    <source>
        <dbReference type="Proteomes" id="UP000215027"/>
    </source>
</evidence>
<name>A0A170PJ93_9CHLR</name>
<evidence type="ECO:0000256" key="5">
    <source>
        <dbReference type="ARBA" id="ARBA00023274"/>
    </source>
</evidence>
<proteinExistence type="inferred from homology"/>
<dbReference type="Pfam" id="PF00416">
    <property type="entry name" value="Ribosomal_S13"/>
    <property type="match status" value="1"/>
</dbReference>
<keyword evidence="5 7" id="KW-0687">Ribonucleoprotein</keyword>
<dbReference type="Proteomes" id="UP000215027">
    <property type="component" value="Chromosome I"/>
</dbReference>
<dbReference type="GO" id="GO:0000049">
    <property type="term" value="F:tRNA binding"/>
    <property type="evidence" value="ECO:0007669"/>
    <property type="project" value="UniProtKB-UniRule"/>
</dbReference>
<sequence>MARIAGVDIPRNKRVEISLTYIFGIGRTSSHQILAEAEVNPDTRVRDLSETEVTRLRQIVEKEYTVEGDLRREVAMNIKRLGEIGSYRGLRHRRHLPARGQRTRTNSRTRKGPKKTVAGRGRRKGGK</sequence>
<gene>
    <name evidence="7 10" type="primary">rpsM</name>
    <name evidence="10" type="ORF">CFX0092_A3459</name>
</gene>
<dbReference type="InterPro" id="IPR001892">
    <property type="entry name" value="Ribosomal_uS13"/>
</dbReference>
<dbReference type="EMBL" id="LN890655">
    <property type="protein sequence ID" value="CUS05337.2"/>
    <property type="molecule type" value="Genomic_DNA"/>
</dbReference>
<keyword evidence="3 7" id="KW-0694">RNA-binding</keyword>
<organism evidence="10 11">
    <name type="scientific">Candidatus Promineifilum breve</name>
    <dbReference type="NCBI Taxonomy" id="1806508"/>
    <lineage>
        <taxon>Bacteria</taxon>
        <taxon>Bacillati</taxon>
        <taxon>Chloroflexota</taxon>
        <taxon>Ardenticatenia</taxon>
        <taxon>Candidatus Promineifilales</taxon>
        <taxon>Candidatus Promineifilaceae</taxon>
        <taxon>Candidatus Promineifilum</taxon>
    </lineage>
</organism>
<keyword evidence="7" id="KW-0820">tRNA-binding</keyword>
<dbReference type="PANTHER" id="PTHR10871">
    <property type="entry name" value="30S RIBOSOMAL PROTEIN S13/40S RIBOSOMAL PROTEIN S18"/>
    <property type="match status" value="1"/>
</dbReference>
<dbReference type="PANTHER" id="PTHR10871:SF1">
    <property type="entry name" value="SMALL RIBOSOMAL SUBUNIT PROTEIN US13M"/>
    <property type="match status" value="1"/>
</dbReference>
<comment type="function">
    <text evidence="7">Located at the top of the head of the 30S subunit, it contacts several helices of the 16S rRNA. In the 70S ribosome it contacts the 23S rRNA (bridge B1a) and protein L5 of the 50S subunit (bridge B1b), connecting the 2 subunits; these bridges are implicated in subunit movement. Contacts the tRNAs in the A and P-sites.</text>
</comment>
<dbReference type="AlphaFoldDB" id="A0A170PJ93"/>
<dbReference type="HAMAP" id="MF_01315">
    <property type="entry name" value="Ribosomal_uS13"/>
    <property type="match status" value="1"/>
</dbReference>
<evidence type="ECO:0000256" key="9">
    <source>
        <dbReference type="SAM" id="MobiDB-lite"/>
    </source>
</evidence>
<dbReference type="InterPro" id="IPR027437">
    <property type="entry name" value="Rbsml_uS13_C"/>
</dbReference>
<feature type="compositionally biased region" description="Basic residues" evidence="9">
    <location>
        <begin position="89"/>
        <end position="114"/>
    </location>
</feature>
<dbReference type="PROSITE" id="PS50159">
    <property type="entry name" value="RIBOSOMAL_S13_2"/>
    <property type="match status" value="1"/>
</dbReference>
<dbReference type="Gene3D" id="1.10.8.50">
    <property type="match status" value="1"/>
</dbReference>
<dbReference type="GO" id="GO:0019843">
    <property type="term" value="F:rRNA binding"/>
    <property type="evidence" value="ECO:0007669"/>
    <property type="project" value="UniProtKB-UniRule"/>
</dbReference>
<dbReference type="GO" id="GO:0006412">
    <property type="term" value="P:translation"/>
    <property type="evidence" value="ECO:0007669"/>
    <property type="project" value="UniProtKB-UniRule"/>
</dbReference>
<keyword evidence="2 7" id="KW-0699">rRNA-binding</keyword>
<keyword evidence="11" id="KW-1185">Reference proteome</keyword>
<evidence type="ECO:0000256" key="2">
    <source>
        <dbReference type="ARBA" id="ARBA00022730"/>
    </source>
</evidence>
<reference evidence="10" key="1">
    <citation type="submission" date="2016-01" db="EMBL/GenBank/DDBJ databases">
        <authorList>
            <person name="Mcilroy J.S."/>
            <person name="Karst M S."/>
            <person name="Albertsen M."/>
        </authorList>
    </citation>
    <scope>NUCLEOTIDE SEQUENCE</scope>
    <source>
        <strain evidence="10">Cfx-K</strain>
    </source>
</reference>
<dbReference type="FunFam" id="1.10.8.50:FF:000001">
    <property type="entry name" value="30S ribosomal protein S13"/>
    <property type="match status" value="1"/>
</dbReference>
<evidence type="ECO:0000256" key="8">
    <source>
        <dbReference type="RuleBase" id="RU003830"/>
    </source>
</evidence>
<keyword evidence="4 7" id="KW-0689">Ribosomal protein</keyword>
<dbReference type="SUPFAM" id="SSF46946">
    <property type="entry name" value="S13-like H2TH domain"/>
    <property type="match status" value="1"/>
</dbReference>
<dbReference type="Gene3D" id="4.10.910.10">
    <property type="entry name" value="30s ribosomal protein s13, domain 2"/>
    <property type="match status" value="1"/>
</dbReference>
<dbReference type="GO" id="GO:0015935">
    <property type="term" value="C:small ribosomal subunit"/>
    <property type="evidence" value="ECO:0007669"/>
    <property type="project" value="TreeGrafter"/>
</dbReference>